<reference evidence="1" key="3">
    <citation type="submission" date="2020-06" db="EMBL/GenBank/DDBJ databases">
        <title>Helianthus annuus Genome sequencing and assembly Release 2.</title>
        <authorList>
            <person name="Gouzy J."/>
            <person name="Langlade N."/>
            <person name="Munos S."/>
        </authorList>
    </citation>
    <scope>NUCLEOTIDE SEQUENCE</scope>
    <source>
        <tissue evidence="1">Leaves</tissue>
    </source>
</reference>
<protein>
    <submittedName>
        <fullName evidence="2">Putative E3 ubiquitin ligase RBR family</fullName>
    </submittedName>
</protein>
<evidence type="ECO:0000313" key="2">
    <source>
        <dbReference type="EMBL" id="OTG06723.1"/>
    </source>
</evidence>
<name>A0A251T7E8_HELAN</name>
<reference evidence="2" key="2">
    <citation type="submission" date="2017-02" db="EMBL/GenBank/DDBJ databases">
        <title>Sunflower complete genome.</title>
        <authorList>
            <person name="Langlade N."/>
            <person name="Munos S."/>
        </authorList>
    </citation>
    <scope>NUCLEOTIDE SEQUENCE [LARGE SCALE GENOMIC DNA]</scope>
    <source>
        <tissue evidence="2">Leaves</tissue>
    </source>
</reference>
<dbReference type="GO" id="GO:0016874">
    <property type="term" value="F:ligase activity"/>
    <property type="evidence" value="ECO:0007669"/>
    <property type="project" value="UniProtKB-KW"/>
</dbReference>
<keyword evidence="2" id="KW-0436">Ligase</keyword>
<gene>
    <name evidence="2" type="ORF">HannXRQ_Chr11g0322401</name>
    <name evidence="1" type="ORF">HanXRQr2_Chr14g0660871</name>
</gene>
<dbReference type="Gene3D" id="1.20.120.1750">
    <property type="match status" value="1"/>
</dbReference>
<sequence length="86" mass="10190">MTTLLLGLHEVTQVEVYRRGKNKVSATKKGWNECIKCKNSVELAFRCYHIYCRCGYEFFYTCGVEWVNKKPACRCPLWKERNILYA</sequence>
<accession>A0A251T7E8</accession>
<dbReference type="AlphaFoldDB" id="A0A251T7E8"/>
<reference evidence="1 3" key="1">
    <citation type="journal article" date="2017" name="Nature">
        <title>The sunflower genome provides insights into oil metabolism, flowering and Asterid evolution.</title>
        <authorList>
            <person name="Badouin H."/>
            <person name="Gouzy J."/>
            <person name="Grassa C.J."/>
            <person name="Murat F."/>
            <person name="Staton S.E."/>
            <person name="Cottret L."/>
            <person name="Lelandais-Briere C."/>
            <person name="Owens G.L."/>
            <person name="Carrere S."/>
            <person name="Mayjonade B."/>
            <person name="Legrand L."/>
            <person name="Gill N."/>
            <person name="Kane N.C."/>
            <person name="Bowers J.E."/>
            <person name="Hubner S."/>
            <person name="Bellec A."/>
            <person name="Berard A."/>
            <person name="Berges H."/>
            <person name="Blanchet N."/>
            <person name="Boniface M.C."/>
            <person name="Brunel D."/>
            <person name="Catrice O."/>
            <person name="Chaidir N."/>
            <person name="Claudel C."/>
            <person name="Donnadieu C."/>
            <person name="Faraut T."/>
            <person name="Fievet G."/>
            <person name="Helmstetter N."/>
            <person name="King M."/>
            <person name="Knapp S.J."/>
            <person name="Lai Z."/>
            <person name="Le Paslier M.C."/>
            <person name="Lippi Y."/>
            <person name="Lorenzon L."/>
            <person name="Mandel J.R."/>
            <person name="Marage G."/>
            <person name="Marchand G."/>
            <person name="Marquand E."/>
            <person name="Bret-Mestries E."/>
            <person name="Morien E."/>
            <person name="Nambeesan S."/>
            <person name="Nguyen T."/>
            <person name="Pegot-Espagnet P."/>
            <person name="Pouilly N."/>
            <person name="Raftis F."/>
            <person name="Sallet E."/>
            <person name="Schiex T."/>
            <person name="Thomas J."/>
            <person name="Vandecasteele C."/>
            <person name="Vares D."/>
            <person name="Vear F."/>
            <person name="Vautrin S."/>
            <person name="Crespi M."/>
            <person name="Mangin B."/>
            <person name="Burke J.M."/>
            <person name="Salse J."/>
            <person name="Munos S."/>
            <person name="Vincourt P."/>
            <person name="Rieseberg L.H."/>
            <person name="Langlade N.B."/>
        </authorList>
    </citation>
    <scope>NUCLEOTIDE SEQUENCE [LARGE SCALE GENOMIC DNA]</scope>
    <source>
        <strain evidence="3">cv. SF193</strain>
        <tissue evidence="1">Leaves</tissue>
    </source>
</reference>
<dbReference type="SUPFAM" id="SSF57850">
    <property type="entry name" value="RING/U-box"/>
    <property type="match status" value="1"/>
</dbReference>
<dbReference type="EMBL" id="MNCJ02000329">
    <property type="protein sequence ID" value="KAF5770570.1"/>
    <property type="molecule type" value="Genomic_DNA"/>
</dbReference>
<dbReference type="Proteomes" id="UP000215914">
    <property type="component" value="Chromosome 11"/>
</dbReference>
<organism evidence="2 3">
    <name type="scientific">Helianthus annuus</name>
    <name type="common">Common sunflower</name>
    <dbReference type="NCBI Taxonomy" id="4232"/>
    <lineage>
        <taxon>Eukaryota</taxon>
        <taxon>Viridiplantae</taxon>
        <taxon>Streptophyta</taxon>
        <taxon>Embryophyta</taxon>
        <taxon>Tracheophyta</taxon>
        <taxon>Spermatophyta</taxon>
        <taxon>Magnoliopsida</taxon>
        <taxon>eudicotyledons</taxon>
        <taxon>Gunneridae</taxon>
        <taxon>Pentapetalae</taxon>
        <taxon>asterids</taxon>
        <taxon>campanulids</taxon>
        <taxon>Asterales</taxon>
        <taxon>Asteraceae</taxon>
        <taxon>Asteroideae</taxon>
        <taxon>Heliantheae alliance</taxon>
        <taxon>Heliantheae</taxon>
        <taxon>Helianthus</taxon>
    </lineage>
</organism>
<dbReference type="STRING" id="4232.A0A251T7E8"/>
<evidence type="ECO:0000313" key="3">
    <source>
        <dbReference type="Proteomes" id="UP000215914"/>
    </source>
</evidence>
<dbReference type="Gramene" id="mRNA:HanXRQr2_Chr14g0660871">
    <property type="protein sequence ID" value="mRNA:HanXRQr2_Chr14g0660871"/>
    <property type="gene ID" value="HanXRQr2_Chr14g0660871"/>
</dbReference>
<proteinExistence type="predicted"/>
<dbReference type="InParanoid" id="A0A251T7E8"/>
<dbReference type="EMBL" id="CM007900">
    <property type="protein sequence ID" value="OTG06723.1"/>
    <property type="molecule type" value="Genomic_DNA"/>
</dbReference>
<keyword evidence="3" id="KW-1185">Reference proteome</keyword>
<evidence type="ECO:0000313" key="1">
    <source>
        <dbReference type="EMBL" id="KAF5770570.1"/>
    </source>
</evidence>